<dbReference type="Proteomes" id="UP000287033">
    <property type="component" value="Unassembled WGS sequence"/>
</dbReference>
<evidence type="ECO:0000256" key="3">
    <source>
        <dbReference type="SAM" id="MobiDB-lite"/>
    </source>
</evidence>
<evidence type="ECO:0000256" key="2">
    <source>
        <dbReference type="PROSITE-ProRule" id="PRU00352"/>
    </source>
</evidence>
<dbReference type="AlphaFoldDB" id="A0A401TDV1"/>
<dbReference type="GO" id="GO:0030335">
    <property type="term" value="P:positive regulation of cell migration"/>
    <property type="evidence" value="ECO:0007669"/>
    <property type="project" value="TreeGrafter"/>
</dbReference>
<feature type="region of interest" description="Disordered" evidence="3">
    <location>
        <begin position="1"/>
        <end position="27"/>
    </location>
</feature>
<name>A0A401TDV1_CHIPU</name>
<dbReference type="GO" id="GO:0005886">
    <property type="term" value="C:plasma membrane"/>
    <property type="evidence" value="ECO:0007669"/>
    <property type="project" value="TreeGrafter"/>
</dbReference>
<evidence type="ECO:0000259" key="4">
    <source>
        <dbReference type="PROSITE" id="PS51004"/>
    </source>
</evidence>
<comment type="caution">
    <text evidence="5">The sequence shown here is derived from an EMBL/GenBank/DDBJ whole genome shotgun (WGS) entry which is preliminary data.</text>
</comment>
<dbReference type="InterPro" id="IPR015943">
    <property type="entry name" value="WD40/YVTN_repeat-like_dom_sf"/>
</dbReference>
<dbReference type="InterPro" id="IPR027231">
    <property type="entry name" value="Semaphorin"/>
</dbReference>
<evidence type="ECO:0000256" key="1">
    <source>
        <dbReference type="ARBA" id="ARBA00023180"/>
    </source>
</evidence>
<evidence type="ECO:0000313" key="5">
    <source>
        <dbReference type="EMBL" id="GCC40805.1"/>
    </source>
</evidence>
<dbReference type="GO" id="GO:0071526">
    <property type="term" value="P:semaphorin-plexin signaling pathway"/>
    <property type="evidence" value="ECO:0007669"/>
    <property type="project" value="TreeGrafter"/>
</dbReference>
<dbReference type="PANTHER" id="PTHR11036:SF14">
    <property type="entry name" value="SEMAPHORIN-4B"/>
    <property type="match status" value="1"/>
</dbReference>
<dbReference type="GO" id="GO:0007411">
    <property type="term" value="P:axon guidance"/>
    <property type="evidence" value="ECO:0007669"/>
    <property type="project" value="TreeGrafter"/>
</dbReference>
<organism evidence="5 6">
    <name type="scientific">Chiloscyllium punctatum</name>
    <name type="common">Brownbanded bambooshark</name>
    <name type="synonym">Hemiscyllium punctatum</name>
    <dbReference type="NCBI Taxonomy" id="137246"/>
    <lineage>
        <taxon>Eukaryota</taxon>
        <taxon>Metazoa</taxon>
        <taxon>Chordata</taxon>
        <taxon>Craniata</taxon>
        <taxon>Vertebrata</taxon>
        <taxon>Chondrichthyes</taxon>
        <taxon>Elasmobranchii</taxon>
        <taxon>Galeomorphii</taxon>
        <taxon>Galeoidea</taxon>
        <taxon>Orectolobiformes</taxon>
        <taxon>Hemiscylliidae</taxon>
        <taxon>Chiloscyllium</taxon>
    </lineage>
</organism>
<dbReference type="STRING" id="137246.A0A401TDV1"/>
<dbReference type="InterPro" id="IPR036352">
    <property type="entry name" value="Semap_dom_sf"/>
</dbReference>
<dbReference type="GO" id="GO:0001755">
    <property type="term" value="P:neural crest cell migration"/>
    <property type="evidence" value="ECO:0007669"/>
    <property type="project" value="TreeGrafter"/>
</dbReference>
<keyword evidence="1" id="KW-0325">Glycoprotein</keyword>
<sequence>MLHRETQSWSVYTHDGQEPRPGACNMDPSMDSTLNRVKDLLLMEGVVHPIDQQPLLVKARQHYTKIAVDTVVSISSVRYRVLFLITGTDTTPREHGV</sequence>
<reference evidence="5 6" key="1">
    <citation type="journal article" date="2018" name="Nat. Ecol. Evol.">
        <title>Shark genomes provide insights into elasmobranch evolution and the origin of vertebrates.</title>
        <authorList>
            <person name="Hara Y"/>
            <person name="Yamaguchi K"/>
            <person name="Onimaru K"/>
            <person name="Kadota M"/>
            <person name="Koyanagi M"/>
            <person name="Keeley SD"/>
            <person name="Tatsumi K"/>
            <person name="Tanaka K"/>
            <person name="Motone F"/>
            <person name="Kageyama Y"/>
            <person name="Nozu R"/>
            <person name="Adachi N"/>
            <person name="Nishimura O"/>
            <person name="Nakagawa R"/>
            <person name="Tanegashima C"/>
            <person name="Kiyatake I"/>
            <person name="Matsumoto R"/>
            <person name="Murakumo K"/>
            <person name="Nishida K"/>
            <person name="Terakita A"/>
            <person name="Kuratani S"/>
            <person name="Sato K"/>
            <person name="Hyodo S Kuraku.S."/>
        </authorList>
    </citation>
    <scope>NUCLEOTIDE SEQUENCE [LARGE SCALE GENOMIC DNA]</scope>
</reference>
<dbReference type="GO" id="GO:0045499">
    <property type="term" value="F:chemorepellent activity"/>
    <property type="evidence" value="ECO:0007669"/>
    <property type="project" value="TreeGrafter"/>
</dbReference>
<feature type="domain" description="Sema" evidence="4">
    <location>
        <begin position="1"/>
        <end position="97"/>
    </location>
</feature>
<accession>A0A401TDV1</accession>
<dbReference type="Gene3D" id="2.130.10.10">
    <property type="entry name" value="YVTN repeat-like/Quinoprotein amine dehydrogenase"/>
    <property type="match status" value="1"/>
</dbReference>
<dbReference type="PROSITE" id="PS51004">
    <property type="entry name" value="SEMA"/>
    <property type="match status" value="1"/>
</dbReference>
<dbReference type="InterPro" id="IPR001627">
    <property type="entry name" value="Semap_dom"/>
</dbReference>
<comment type="caution">
    <text evidence="2">Lacks conserved residue(s) required for the propagation of feature annotation.</text>
</comment>
<dbReference type="Pfam" id="PF01403">
    <property type="entry name" value="Sema"/>
    <property type="match status" value="1"/>
</dbReference>
<dbReference type="GO" id="GO:0030215">
    <property type="term" value="F:semaphorin receptor binding"/>
    <property type="evidence" value="ECO:0007669"/>
    <property type="project" value="InterPro"/>
</dbReference>
<protein>
    <recommendedName>
        <fullName evidence="4">Sema domain-containing protein</fullName>
    </recommendedName>
</protein>
<dbReference type="EMBL" id="BEZZ01048419">
    <property type="protein sequence ID" value="GCC40805.1"/>
    <property type="molecule type" value="Genomic_DNA"/>
</dbReference>
<dbReference type="PANTHER" id="PTHR11036">
    <property type="entry name" value="SEMAPHORIN"/>
    <property type="match status" value="1"/>
</dbReference>
<evidence type="ECO:0000313" key="6">
    <source>
        <dbReference type="Proteomes" id="UP000287033"/>
    </source>
</evidence>
<dbReference type="SUPFAM" id="SSF101912">
    <property type="entry name" value="Sema domain"/>
    <property type="match status" value="1"/>
</dbReference>
<keyword evidence="6" id="KW-1185">Reference proteome</keyword>
<proteinExistence type="predicted"/>
<gene>
    <name evidence="5" type="ORF">chiPu_0024902</name>
</gene>